<sequence length="214" mass="23332">MQCSTLALTFVFTLALGACRSSPVPSQPGAPSPVSVNELITKAQTDIAKLGTDLHEVLIRPNHDAVVKALKERSSDFVTNVQGYIEQMSKNTLLLNLELFLETLVQFVHRMRIGGPDMEKMWDDFSNKLTKATDNISAYMPANNGEISQLVSKFLGGSGATVKQSESTTETTNGAVDLTYKNIPKLPKKVVEFTAGAAKDLIPEIKDKSLKFTL</sequence>
<keyword evidence="1" id="KW-0732">Signal</keyword>
<feature type="chain" id="PRO_5026714551" evidence="1">
    <location>
        <begin position="22"/>
        <end position="214"/>
    </location>
</feature>
<dbReference type="AlphaFoldDB" id="A0A6J0C1D2"/>
<evidence type="ECO:0000313" key="3">
    <source>
        <dbReference type="RefSeq" id="XP_015520360.1"/>
    </source>
</evidence>
<accession>A0A6J0C1D2</accession>
<dbReference type="KEGG" id="nlo:107224704"/>
<dbReference type="GeneID" id="107224704"/>
<protein>
    <submittedName>
        <fullName evidence="3">Uncharacterized protein LOC107224704 isoform X1</fullName>
    </submittedName>
</protein>
<organism evidence="3">
    <name type="scientific">Neodiprion lecontei</name>
    <name type="common">Redheaded pine sawfly</name>
    <dbReference type="NCBI Taxonomy" id="441921"/>
    <lineage>
        <taxon>Eukaryota</taxon>
        <taxon>Metazoa</taxon>
        <taxon>Ecdysozoa</taxon>
        <taxon>Arthropoda</taxon>
        <taxon>Hexapoda</taxon>
        <taxon>Insecta</taxon>
        <taxon>Pterygota</taxon>
        <taxon>Neoptera</taxon>
        <taxon>Endopterygota</taxon>
        <taxon>Hymenoptera</taxon>
        <taxon>Tenthredinoidea</taxon>
        <taxon>Diprionidae</taxon>
        <taxon>Diprioninae</taxon>
        <taxon>Neodiprion</taxon>
    </lineage>
</organism>
<name>A0A6J0C1D2_NEOLC</name>
<dbReference type="Proteomes" id="UP000829291">
    <property type="component" value="Chromosome 3"/>
</dbReference>
<proteinExistence type="predicted"/>
<gene>
    <name evidence="3" type="primary">LOC107224704</name>
</gene>
<keyword evidence="2" id="KW-1185">Reference proteome</keyword>
<dbReference type="RefSeq" id="XP_015520360.1">
    <property type="nucleotide sequence ID" value="XM_015664874.2"/>
</dbReference>
<evidence type="ECO:0000313" key="2">
    <source>
        <dbReference type="Proteomes" id="UP000829291"/>
    </source>
</evidence>
<dbReference type="InParanoid" id="A0A6J0C1D2"/>
<evidence type="ECO:0000256" key="1">
    <source>
        <dbReference type="SAM" id="SignalP"/>
    </source>
</evidence>
<feature type="signal peptide" evidence="1">
    <location>
        <begin position="1"/>
        <end position="21"/>
    </location>
</feature>
<reference evidence="3" key="1">
    <citation type="submission" date="2025-08" db="UniProtKB">
        <authorList>
            <consortium name="RefSeq"/>
        </authorList>
    </citation>
    <scope>IDENTIFICATION</scope>
    <source>
        <tissue evidence="3">Thorax and Abdomen</tissue>
    </source>
</reference>
<dbReference type="OrthoDB" id="7674009at2759"/>